<dbReference type="Proteomes" id="UP001215280">
    <property type="component" value="Unassembled WGS sequence"/>
</dbReference>
<sequence>MLTNLVYSTNPGIPISPPGSPVLGQPVPVSFSPTTCYLTRADSVLLTVSDITPYLDAALLAMGLHTEARTSFITPPETRTRRAAVRTTAEYEAAAHLDITPVPNVITHVFMLFKGIVPENLGE</sequence>
<dbReference type="AlphaFoldDB" id="A0AAD7NE95"/>
<evidence type="ECO:0000313" key="1">
    <source>
        <dbReference type="EMBL" id="KAJ7757211.1"/>
    </source>
</evidence>
<keyword evidence="2" id="KW-1185">Reference proteome</keyword>
<evidence type="ECO:0000313" key="2">
    <source>
        <dbReference type="Proteomes" id="UP001215280"/>
    </source>
</evidence>
<dbReference type="EMBL" id="JARJLG010000059">
    <property type="protein sequence ID" value="KAJ7757211.1"/>
    <property type="molecule type" value="Genomic_DNA"/>
</dbReference>
<protein>
    <submittedName>
        <fullName evidence="1">Uncharacterized protein</fullName>
    </submittedName>
</protein>
<proteinExistence type="predicted"/>
<organism evidence="1 2">
    <name type="scientific">Mycena maculata</name>
    <dbReference type="NCBI Taxonomy" id="230809"/>
    <lineage>
        <taxon>Eukaryota</taxon>
        <taxon>Fungi</taxon>
        <taxon>Dikarya</taxon>
        <taxon>Basidiomycota</taxon>
        <taxon>Agaricomycotina</taxon>
        <taxon>Agaricomycetes</taxon>
        <taxon>Agaricomycetidae</taxon>
        <taxon>Agaricales</taxon>
        <taxon>Marasmiineae</taxon>
        <taxon>Mycenaceae</taxon>
        <taxon>Mycena</taxon>
    </lineage>
</organism>
<name>A0AAD7NE95_9AGAR</name>
<reference evidence="1" key="1">
    <citation type="submission" date="2023-03" db="EMBL/GenBank/DDBJ databases">
        <title>Massive genome expansion in bonnet fungi (Mycena s.s.) driven by repeated elements and novel gene families across ecological guilds.</title>
        <authorList>
            <consortium name="Lawrence Berkeley National Laboratory"/>
            <person name="Harder C.B."/>
            <person name="Miyauchi S."/>
            <person name="Viragh M."/>
            <person name="Kuo A."/>
            <person name="Thoen E."/>
            <person name="Andreopoulos B."/>
            <person name="Lu D."/>
            <person name="Skrede I."/>
            <person name="Drula E."/>
            <person name="Henrissat B."/>
            <person name="Morin E."/>
            <person name="Kohler A."/>
            <person name="Barry K."/>
            <person name="LaButti K."/>
            <person name="Morin E."/>
            <person name="Salamov A."/>
            <person name="Lipzen A."/>
            <person name="Mereny Z."/>
            <person name="Hegedus B."/>
            <person name="Baldrian P."/>
            <person name="Stursova M."/>
            <person name="Weitz H."/>
            <person name="Taylor A."/>
            <person name="Grigoriev I.V."/>
            <person name="Nagy L.G."/>
            <person name="Martin F."/>
            <person name="Kauserud H."/>
        </authorList>
    </citation>
    <scope>NUCLEOTIDE SEQUENCE</scope>
    <source>
        <strain evidence="1">CBHHK188m</strain>
    </source>
</reference>
<accession>A0AAD7NE95</accession>
<comment type="caution">
    <text evidence="1">The sequence shown here is derived from an EMBL/GenBank/DDBJ whole genome shotgun (WGS) entry which is preliminary data.</text>
</comment>
<gene>
    <name evidence="1" type="ORF">DFH07DRAFT_958800</name>
</gene>